<dbReference type="SMART" id="SM00020">
    <property type="entry name" value="Tryp_SPc"/>
    <property type="match status" value="1"/>
</dbReference>
<evidence type="ECO:0000256" key="4">
    <source>
        <dbReference type="ARBA" id="ARBA00022757"/>
    </source>
</evidence>
<evidence type="ECO:0000256" key="1">
    <source>
        <dbReference type="ARBA" id="ARBA00004613"/>
    </source>
</evidence>
<evidence type="ECO:0000256" key="3">
    <source>
        <dbReference type="ARBA" id="ARBA00022670"/>
    </source>
</evidence>
<keyword evidence="11" id="KW-0732">Signal</keyword>
<evidence type="ECO:0000313" key="13">
    <source>
        <dbReference type="EnsemblMetazoa" id="ADIR014477-PA"/>
    </source>
</evidence>
<keyword evidence="5 10" id="KW-0378">Hydrolase</keyword>
<feature type="domain" description="Peptidase S1" evidence="12">
    <location>
        <begin position="34"/>
        <end position="274"/>
    </location>
</feature>
<dbReference type="AlphaFoldDB" id="A0A182NX87"/>
<keyword evidence="7" id="KW-0865">Zymogen</keyword>
<name>A0A182NX87_9DIPT</name>
<dbReference type="InterPro" id="IPR018114">
    <property type="entry name" value="TRYPSIN_HIS"/>
</dbReference>
<dbReference type="STRING" id="7168.A0A182NX87"/>
<protein>
    <recommendedName>
        <fullName evidence="12">Peptidase S1 domain-containing protein</fullName>
    </recommendedName>
</protein>
<evidence type="ECO:0000256" key="10">
    <source>
        <dbReference type="RuleBase" id="RU363034"/>
    </source>
</evidence>
<keyword evidence="8" id="KW-1015">Disulfide bond</keyword>
<dbReference type="GO" id="GO:0005576">
    <property type="term" value="C:extracellular region"/>
    <property type="evidence" value="ECO:0007669"/>
    <property type="project" value="UniProtKB-SubCell"/>
</dbReference>
<dbReference type="Gene3D" id="2.40.10.10">
    <property type="entry name" value="Trypsin-like serine proteases"/>
    <property type="match status" value="1"/>
</dbReference>
<dbReference type="SUPFAM" id="SSF50494">
    <property type="entry name" value="Trypsin-like serine proteases"/>
    <property type="match status" value="1"/>
</dbReference>
<evidence type="ECO:0000256" key="6">
    <source>
        <dbReference type="ARBA" id="ARBA00022825"/>
    </source>
</evidence>
<dbReference type="EnsemblMetazoa" id="ADIR014477-RA">
    <property type="protein sequence ID" value="ADIR014477-PA"/>
    <property type="gene ID" value="ADIR014477"/>
</dbReference>
<dbReference type="PRINTS" id="PR00722">
    <property type="entry name" value="CHYMOTRYPSIN"/>
</dbReference>
<dbReference type="FunFam" id="2.40.10.10:FF:000047">
    <property type="entry name" value="Trypsin eta"/>
    <property type="match status" value="1"/>
</dbReference>
<dbReference type="PANTHER" id="PTHR24276:SF91">
    <property type="entry name" value="AT26814P-RELATED"/>
    <property type="match status" value="1"/>
</dbReference>
<dbReference type="PANTHER" id="PTHR24276">
    <property type="entry name" value="POLYSERASE-RELATED"/>
    <property type="match status" value="1"/>
</dbReference>
<keyword evidence="4" id="KW-0222">Digestion</keyword>
<dbReference type="GO" id="GO:0007586">
    <property type="term" value="P:digestion"/>
    <property type="evidence" value="ECO:0007669"/>
    <property type="project" value="UniProtKB-KW"/>
</dbReference>
<dbReference type="VEuPathDB" id="VectorBase:ADIR014477"/>
<keyword evidence="6 10" id="KW-0720">Serine protease</keyword>
<dbReference type="Pfam" id="PF00089">
    <property type="entry name" value="Trypsin"/>
    <property type="match status" value="1"/>
</dbReference>
<accession>A0A182NX87</accession>
<dbReference type="InterPro" id="IPR043504">
    <property type="entry name" value="Peptidase_S1_PA_chymotrypsin"/>
</dbReference>
<reference evidence="14" key="1">
    <citation type="submission" date="2013-03" db="EMBL/GenBank/DDBJ databases">
        <title>The Genome Sequence of Anopheles dirus WRAIR2.</title>
        <authorList>
            <consortium name="The Broad Institute Genomics Platform"/>
            <person name="Neafsey D.E."/>
            <person name="Walton C."/>
            <person name="Walker B."/>
            <person name="Young S.K."/>
            <person name="Zeng Q."/>
            <person name="Gargeya S."/>
            <person name="Fitzgerald M."/>
            <person name="Haas B."/>
            <person name="Abouelleil A."/>
            <person name="Allen A.W."/>
            <person name="Alvarado L."/>
            <person name="Arachchi H.M."/>
            <person name="Berlin A.M."/>
            <person name="Chapman S.B."/>
            <person name="Gainer-Dewar J."/>
            <person name="Goldberg J."/>
            <person name="Griggs A."/>
            <person name="Gujja S."/>
            <person name="Hansen M."/>
            <person name="Howarth C."/>
            <person name="Imamovic A."/>
            <person name="Ireland A."/>
            <person name="Larimer J."/>
            <person name="McCowan C."/>
            <person name="Murphy C."/>
            <person name="Pearson M."/>
            <person name="Poon T.W."/>
            <person name="Priest M."/>
            <person name="Roberts A."/>
            <person name="Saif S."/>
            <person name="Shea T."/>
            <person name="Sisk P."/>
            <person name="Sykes S."/>
            <person name="Wortman J."/>
            <person name="Nusbaum C."/>
            <person name="Birren B."/>
        </authorList>
    </citation>
    <scope>NUCLEOTIDE SEQUENCE [LARGE SCALE GENOMIC DNA]</scope>
    <source>
        <strain evidence="14">WRAIR2</strain>
    </source>
</reference>
<feature type="signal peptide" evidence="11">
    <location>
        <begin position="1"/>
        <end position="28"/>
    </location>
</feature>
<evidence type="ECO:0000256" key="2">
    <source>
        <dbReference type="ARBA" id="ARBA00022525"/>
    </source>
</evidence>
<dbReference type="InterPro" id="IPR050430">
    <property type="entry name" value="Peptidase_S1"/>
</dbReference>
<evidence type="ECO:0000256" key="9">
    <source>
        <dbReference type="ARBA" id="ARBA00024195"/>
    </source>
</evidence>
<comment type="subcellular location">
    <subcellularLocation>
        <location evidence="1">Secreted</location>
    </subcellularLocation>
</comment>
<evidence type="ECO:0000256" key="5">
    <source>
        <dbReference type="ARBA" id="ARBA00022801"/>
    </source>
</evidence>
<evidence type="ECO:0000259" key="12">
    <source>
        <dbReference type="PROSITE" id="PS50240"/>
    </source>
</evidence>
<comment type="similarity">
    <text evidence="9">Belongs to the peptidase S1 family. CLIP subfamily.</text>
</comment>
<keyword evidence="3 10" id="KW-0645">Protease</keyword>
<dbReference type="InterPro" id="IPR009003">
    <property type="entry name" value="Peptidase_S1_PA"/>
</dbReference>
<dbReference type="GO" id="GO:0016485">
    <property type="term" value="P:protein processing"/>
    <property type="evidence" value="ECO:0007669"/>
    <property type="project" value="UniProtKB-ARBA"/>
</dbReference>
<reference evidence="13" key="2">
    <citation type="submission" date="2020-05" db="UniProtKB">
        <authorList>
            <consortium name="EnsemblMetazoa"/>
        </authorList>
    </citation>
    <scope>IDENTIFICATION</scope>
    <source>
        <strain evidence="13">WRAIR2</strain>
    </source>
</reference>
<dbReference type="InterPro" id="IPR001254">
    <property type="entry name" value="Trypsin_dom"/>
</dbReference>
<keyword evidence="14" id="KW-1185">Reference proteome</keyword>
<proteinExistence type="inferred from homology"/>
<evidence type="ECO:0000313" key="14">
    <source>
        <dbReference type="Proteomes" id="UP000075884"/>
    </source>
</evidence>
<dbReference type="InterPro" id="IPR033116">
    <property type="entry name" value="TRYPSIN_SER"/>
</dbReference>
<dbReference type="GO" id="GO:0004252">
    <property type="term" value="F:serine-type endopeptidase activity"/>
    <property type="evidence" value="ECO:0007669"/>
    <property type="project" value="InterPro"/>
</dbReference>
<keyword evidence="2" id="KW-0964">Secreted</keyword>
<dbReference type="PROSITE" id="PS50240">
    <property type="entry name" value="TRYPSIN_DOM"/>
    <property type="match status" value="1"/>
</dbReference>
<evidence type="ECO:0000256" key="11">
    <source>
        <dbReference type="SAM" id="SignalP"/>
    </source>
</evidence>
<evidence type="ECO:0000256" key="8">
    <source>
        <dbReference type="ARBA" id="ARBA00023157"/>
    </source>
</evidence>
<dbReference type="Proteomes" id="UP000075884">
    <property type="component" value="Unassembled WGS sequence"/>
</dbReference>
<sequence>MLSPIHFINKNIILKAVIVIIFHCSVCSTNDSRIVGGFPVADMVIRHQVSLRAKSADLVSFGRGHICGGSLISSNKVLTAAHCLVDTYDKARPASYFRVVGGTIYRSSQNANTFISDVKKVVVHSKYNANGFLNDVGIVILTKTVPDNHPTFQAVPTVINTPTNGTMCQTSGWGSLYYEGPSSEVLLAVNISVIAKTQCNTNVSYAGSIVNGMLCAGTMLGGKDACQGDSGGPLICNGVLAGIVSHGVECARPQYPGVYADVAYYRDWIAKNNSNITDVRLMALANCLIVIFFVDYVRKQINLF</sequence>
<organism evidence="13 14">
    <name type="scientific">Anopheles dirus</name>
    <dbReference type="NCBI Taxonomy" id="7168"/>
    <lineage>
        <taxon>Eukaryota</taxon>
        <taxon>Metazoa</taxon>
        <taxon>Ecdysozoa</taxon>
        <taxon>Arthropoda</taxon>
        <taxon>Hexapoda</taxon>
        <taxon>Insecta</taxon>
        <taxon>Pterygota</taxon>
        <taxon>Neoptera</taxon>
        <taxon>Endopterygota</taxon>
        <taxon>Diptera</taxon>
        <taxon>Nematocera</taxon>
        <taxon>Culicoidea</taxon>
        <taxon>Culicidae</taxon>
        <taxon>Anophelinae</taxon>
        <taxon>Anopheles</taxon>
    </lineage>
</organism>
<dbReference type="PROSITE" id="PS00135">
    <property type="entry name" value="TRYPSIN_SER"/>
    <property type="match status" value="1"/>
</dbReference>
<feature type="chain" id="PRO_5008130499" description="Peptidase S1 domain-containing protein" evidence="11">
    <location>
        <begin position="29"/>
        <end position="304"/>
    </location>
</feature>
<dbReference type="PROSITE" id="PS00134">
    <property type="entry name" value="TRYPSIN_HIS"/>
    <property type="match status" value="1"/>
</dbReference>
<dbReference type="CDD" id="cd00190">
    <property type="entry name" value="Tryp_SPc"/>
    <property type="match status" value="1"/>
</dbReference>
<dbReference type="InterPro" id="IPR001314">
    <property type="entry name" value="Peptidase_S1A"/>
</dbReference>
<evidence type="ECO:0000256" key="7">
    <source>
        <dbReference type="ARBA" id="ARBA00023145"/>
    </source>
</evidence>